<keyword evidence="8" id="KW-1185">Reference proteome</keyword>
<dbReference type="Ensembl" id="ENSSFAT00005003802.1">
    <property type="protein sequence ID" value="ENSSFAP00005003545.1"/>
    <property type="gene ID" value="ENSSFAG00005002368.1"/>
</dbReference>
<dbReference type="SUPFAM" id="SSF56496">
    <property type="entry name" value="Fibrinogen C-terminal domain-like"/>
    <property type="match status" value="1"/>
</dbReference>
<dbReference type="GO" id="GO:0034116">
    <property type="term" value="P:positive regulation of heterotypic cell-cell adhesion"/>
    <property type="evidence" value="ECO:0007669"/>
    <property type="project" value="TreeGrafter"/>
</dbReference>
<dbReference type="AlphaFoldDB" id="A0A672FGI1"/>
<feature type="region of interest" description="Disordered" evidence="5">
    <location>
        <begin position="14"/>
        <end position="48"/>
    </location>
</feature>
<keyword evidence="2" id="KW-0964">Secreted</keyword>
<dbReference type="GO" id="GO:0072377">
    <property type="term" value="P:blood coagulation, common pathway"/>
    <property type="evidence" value="ECO:0007669"/>
    <property type="project" value="TreeGrafter"/>
</dbReference>
<dbReference type="GO" id="GO:0042730">
    <property type="term" value="P:fibrinolysis"/>
    <property type="evidence" value="ECO:0007669"/>
    <property type="project" value="TreeGrafter"/>
</dbReference>
<keyword evidence="3" id="KW-1015">Disulfide bond</keyword>
<dbReference type="PANTHER" id="PTHR47221">
    <property type="entry name" value="FIBRINOGEN ALPHA CHAIN"/>
    <property type="match status" value="1"/>
</dbReference>
<dbReference type="InterPro" id="IPR037579">
    <property type="entry name" value="FIB_ANG-like"/>
</dbReference>
<dbReference type="PROSITE" id="PS00514">
    <property type="entry name" value="FIBRINOGEN_C_1"/>
    <property type="match status" value="1"/>
</dbReference>
<dbReference type="GO" id="GO:0070527">
    <property type="term" value="P:platelet aggregation"/>
    <property type="evidence" value="ECO:0007669"/>
    <property type="project" value="TreeGrafter"/>
</dbReference>
<dbReference type="Pfam" id="PF00147">
    <property type="entry name" value="Fibrinogen_C"/>
    <property type="match status" value="1"/>
</dbReference>
<feature type="region of interest" description="Disordered" evidence="5">
    <location>
        <begin position="111"/>
        <end position="150"/>
    </location>
</feature>
<dbReference type="GO" id="GO:0005577">
    <property type="term" value="C:fibrinogen complex"/>
    <property type="evidence" value="ECO:0007669"/>
    <property type="project" value="TreeGrafter"/>
</dbReference>
<dbReference type="Proteomes" id="UP000472267">
    <property type="component" value="Chromosome 5"/>
</dbReference>
<dbReference type="Pfam" id="PF01391">
    <property type="entry name" value="Collagen"/>
    <property type="match status" value="1"/>
</dbReference>
<dbReference type="InterPro" id="IPR014716">
    <property type="entry name" value="Fibrinogen_a/b/g_C_1"/>
</dbReference>
<evidence type="ECO:0000256" key="1">
    <source>
        <dbReference type="ARBA" id="ARBA00004613"/>
    </source>
</evidence>
<dbReference type="InterPro" id="IPR020837">
    <property type="entry name" value="Fibrinogen_CS"/>
</dbReference>
<evidence type="ECO:0000256" key="2">
    <source>
        <dbReference type="ARBA" id="ARBA00022525"/>
    </source>
</evidence>
<reference evidence="7" key="3">
    <citation type="submission" date="2025-09" db="UniProtKB">
        <authorList>
            <consortium name="Ensembl"/>
        </authorList>
    </citation>
    <scope>IDENTIFICATION</scope>
</reference>
<sequence>MSSGCFCPLSAGVGSEGGGGQEGPGAASGGAEDGERRQGGQGGGRTARAGRSGCAYNLFIYTLSRAATVQGNHPIVCFSVKSLSVLQGASADSVLVGAPGPRGVPGVVGPKGEPGVPGASGSKGDQGFVGPKGDKGERGESGEKGRIFDSPRSDHHVICGSVNSRLHNIRVIVSSQAKCDMETAGGGWTVIQSRQDGSVDFNRTWQEYREGFGSLQGEHWLGNAALHALTSTGQHQLRIELEDWHQQRRQATYSNFKVASEAQRYRLTAREYSGDAGNAMSYSKRYNHDGRPFSTADRDHDRYASGSCGQYYGAGWWFDACLAANLNGRYYRGRYNINHVLFCLERCVSVYILLIAK</sequence>
<dbReference type="GO" id="GO:0005201">
    <property type="term" value="F:extracellular matrix structural constituent"/>
    <property type="evidence" value="ECO:0007669"/>
    <property type="project" value="TreeGrafter"/>
</dbReference>
<dbReference type="Gene3D" id="3.90.215.10">
    <property type="entry name" value="Gamma Fibrinogen, chain A, domain 1"/>
    <property type="match status" value="1"/>
</dbReference>
<feature type="domain" description="Fibrinogen C-terminal" evidence="6">
    <location>
        <begin position="150"/>
        <end position="336"/>
    </location>
</feature>
<comment type="subcellular location">
    <subcellularLocation>
        <location evidence="1">Secreted</location>
    </subcellularLocation>
</comment>
<evidence type="ECO:0000256" key="5">
    <source>
        <dbReference type="SAM" id="MobiDB-lite"/>
    </source>
</evidence>
<organism evidence="7 8">
    <name type="scientific">Salarias fasciatus</name>
    <name type="common">Jewelled blenny</name>
    <name type="synonym">Blennius fasciatus</name>
    <dbReference type="NCBI Taxonomy" id="181472"/>
    <lineage>
        <taxon>Eukaryota</taxon>
        <taxon>Metazoa</taxon>
        <taxon>Chordata</taxon>
        <taxon>Craniata</taxon>
        <taxon>Vertebrata</taxon>
        <taxon>Euteleostomi</taxon>
        <taxon>Actinopterygii</taxon>
        <taxon>Neopterygii</taxon>
        <taxon>Teleostei</taxon>
        <taxon>Neoteleostei</taxon>
        <taxon>Acanthomorphata</taxon>
        <taxon>Ovalentaria</taxon>
        <taxon>Blenniimorphae</taxon>
        <taxon>Blenniiformes</taxon>
        <taxon>Blennioidei</taxon>
        <taxon>Blenniidae</taxon>
        <taxon>Salariinae</taxon>
        <taxon>Salarias</taxon>
    </lineage>
</organism>
<dbReference type="SMART" id="SM00186">
    <property type="entry name" value="FBG"/>
    <property type="match status" value="1"/>
</dbReference>
<accession>A0A672FGI1</accession>
<dbReference type="CDD" id="cd00087">
    <property type="entry name" value="FReD"/>
    <property type="match status" value="1"/>
</dbReference>
<evidence type="ECO:0000313" key="7">
    <source>
        <dbReference type="Ensembl" id="ENSSFAP00005003545.1"/>
    </source>
</evidence>
<dbReference type="GO" id="GO:0030674">
    <property type="term" value="F:protein-macromolecule adaptor activity"/>
    <property type="evidence" value="ECO:0007669"/>
    <property type="project" value="TreeGrafter"/>
</dbReference>
<feature type="compositionally biased region" description="Basic and acidic residues" evidence="5">
    <location>
        <begin position="132"/>
        <end position="150"/>
    </location>
</feature>
<reference evidence="7" key="1">
    <citation type="submission" date="2019-06" db="EMBL/GenBank/DDBJ databases">
        <authorList>
            <consortium name="Wellcome Sanger Institute Data Sharing"/>
        </authorList>
    </citation>
    <scope>NUCLEOTIDE SEQUENCE [LARGE SCALE GENOMIC DNA]</scope>
</reference>
<dbReference type="InterPro" id="IPR002181">
    <property type="entry name" value="Fibrinogen_a/b/g_C_dom"/>
</dbReference>
<proteinExistence type="predicted"/>
<protein>
    <submittedName>
        <fullName evidence="7">Si:ch211-157b11.8</fullName>
    </submittedName>
</protein>
<dbReference type="InterPro" id="IPR036056">
    <property type="entry name" value="Fibrinogen-like_C"/>
</dbReference>
<keyword evidence="4" id="KW-0325">Glycoprotein</keyword>
<dbReference type="InterPro" id="IPR008160">
    <property type="entry name" value="Collagen"/>
</dbReference>
<dbReference type="PANTHER" id="PTHR47221:SF5">
    <property type="entry name" value="FIBRINOGEN C-TERMINAL DOMAIN-CONTAINING PROTEIN"/>
    <property type="match status" value="1"/>
</dbReference>
<evidence type="ECO:0000256" key="3">
    <source>
        <dbReference type="ARBA" id="ARBA00023157"/>
    </source>
</evidence>
<reference evidence="7" key="2">
    <citation type="submission" date="2025-08" db="UniProtKB">
        <authorList>
            <consortium name="Ensembl"/>
        </authorList>
    </citation>
    <scope>IDENTIFICATION</scope>
</reference>
<dbReference type="PROSITE" id="PS51406">
    <property type="entry name" value="FIBRINOGEN_C_2"/>
    <property type="match status" value="1"/>
</dbReference>
<evidence type="ECO:0000259" key="6">
    <source>
        <dbReference type="PROSITE" id="PS51406"/>
    </source>
</evidence>
<evidence type="ECO:0000256" key="4">
    <source>
        <dbReference type="ARBA" id="ARBA00023180"/>
    </source>
</evidence>
<name>A0A672FGI1_SALFA</name>
<evidence type="ECO:0000313" key="8">
    <source>
        <dbReference type="Proteomes" id="UP000472267"/>
    </source>
</evidence>
<feature type="compositionally biased region" description="Gly residues" evidence="5">
    <location>
        <begin position="14"/>
        <end position="28"/>
    </location>
</feature>